<sequence length="88" mass="10817">EHHNYFDLKNELSEFNELQQKARVELDNRRKIYLRRYDNLLKENLTESNLENFTKLLAMLKSEVDEKLNKYNLQELCDNINLYFKFIT</sequence>
<dbReference type="AlphaFoldDB" id="X1UIR1"/>
<evidence type="ECO:0000313" key="2">
    <source>
        <dbReference type="EMBL" id="GAJ17414.1"/>
    </source>
</evidence>
<gene>
    <name evidence="2" type="ORF">S12H4_62262</name>
</gene>
<feature type="coiled-coil region" evidence="1">
    <location>
        <begin position="23"/>
        <end position="70"/>
    </location>
</feature>
<protein>
    <submittedName>
        <fullName evidence="2">Uncharacterized protein</fullName>
    </submittedName>
</protein>
<keyword evidence="1" id="KW-0175">Coiled coil</keyword>
<organism evidence="2">
    <name type="scientific">marine sediment metagenome</name>
    <dbReference type="NCBI Taxonomy" id="412755"/>
    <lineage>
        <taxon>unclassified sequences</taxon>
        <taxon>metagenomes</taxon>
        <taxon>ecological metagenomes</taxon>
    </lineage>
</organism>
<dbReference type="EMBL" id="BARW01041684">
    <property type="protein sequence ID" value="GAJ17414.1"/>
    <property type="molecule type" value="Genomic_DNA"/>
</dbReference>
<comment type="caution">
    <text evidence="2">The sequence shown here is derived from an EMBL/GenBank/DDBJ whole genome shotgun (WGS) entry which is preliminary data.</text>
</comment>
<reference evidence="2" key="1">
    <citation type="journal article" date="2014" name="Front. Microbiol.">
        <title>High frequency of phylogenetically diverse reductive dehalogenase-homologous genes in deep subseafloor sedimentary metagenomes.</title>
        <authorList>
            <person name="Kawai M."/>
            <person name="Futagami T."/>
            <person name="Toyoda A."/>
            <person name="Takaki Y."/>
            <person name="Nishi S."/>
            <person name="Hori S."/>
            <person name="Arai W."/>
            <person name="Tsubouchi T."/>
            <person name="Morono Y."/>
            <person name="Uchiyama I."/>
            <person name="Ito T."/>
            <person name="Fujiyama A."/>
            <person name="Inagaki F."/>
            <person name="Takami H."/>
        </authorList>
    </citation>
    <scope>NUCLEOTIDE SEQUENCE</scope>
    <source>
        <strain evidence="2">Expedition CK06-06</strain>
    </source>
</reference>
<accession>X1UIR1</accession>
<proteinExistence type="predicted"/>
<feature type="non-terminal residue" evidence="2">
    <location>
        <position position="88"/>
    </location>
</feature>
<feature type="non-terminal residue" evidence="2">
    <location>
        <position position="1"/>
    </location>
</feature>
<evidence type="ECO:0000256" key="1">
    <source>
        <dbReference type="SAM" id="Coils"/>
    </source>
</evidence>
<name>X1UIR1_9ZZZZ</name>